<keyword evidence="2" id="KW-1185">Reference proteome</keyword>
<reference evidence="1 2" key="1">
    <citation type="journal article" date="2009" name="Nature">
        <title>The Sorghum bicolor genome and the diversification of grasses.</title>
        <authorList>
            <person name="Paterson A.H."/>
            <person name="Bowers J.E."/>
            <person name="Bruggmann R."/>
            <person name="Dubchak I."/>
            <person name="Grimwood J."/>
            <person name="Gundlach H."/>
            <person name="Haberer G."/>
            <person name="Hellsten U."/>
            <person name="Mitros T."/>
            <person name="Poliakov A."/>
            <person name="Schmutz J."/>
            <person name="Spannagl M."/>
            <person name="Tang H."/>
            <person name="Wang X."/>
            <person name="Wicker T."/>
            <person name="Bharti A.K."/>
            <person name="Chapman J."/>
            <person name="Feltus F.A."/>
            <person name="Gowik U."/>
            <person name="Grigoriev I.V."/>
            <person name="Lyons E."/>
            <person name="Maher C.A."/>
            <person name="Martis M."/>
            <person name="Narechania A."/>
            <person name="Otillar R.P."/>
            <person name="Penning B.W."/>
            <person name="Salamov A.A."/>
            <person name="Wang Y."/>
            <person name="Zhang L."/>
            <person name="Carpita N.C."/>
            <person name="Freeling M."/>
            <person name="Gingle A.R."/>
            <person name="Hash C.T."/>
            <person name="Keller B."/>
            <person name="Klein P."/>
            <person name="Kresovich S."/>
            <person name="McCann M.C."/>
            <person name="Ming R."/>
            <person name="Peterson D.G."/>
            <person name="Mehboob-ur-Rahman"/>
            <person name="Ware D."/>
            <person name="Westhoff P."/>
            <person name="Mayer K.F."/>
            <person name="Messing J."/>
            <person name="Rokhsar D.S."/>
        </authorList>
    </citation>
    <scope>NUCLEOTIDE SEQUENCE [LARGE SCALE GENOMIC DNA]</scope>
    <source>
        <strain evidence="2">cv. BTx623</strain>
    </source>
</reference>
<sequence>MARCEGNDDDKHNEGASRSLESCGCWWWSGPRSRPRRRPCSGSQAVAHEPRHKMQVPEICKNFRLLADCYYWLTWRYEDAVWNEDWSYMK</sequence>
<dbReference type="InParanoid" id="A0A1B6QBB5"/>
<evidence type="ECO:0000313" key="1">
    <source>
        <dbReference type="EMBL" id="KXG35219.1"/>
    </source>
</evidence>
<gene>
    <name evidence="1" type="ORF">SORBI_3002G146900</name>
</gene>
<reference evidence="2" key="2">
    <citation type="journal article" date="2018" name="Plant J.">
        <title>The Sorghum bicolor reference genome: improved assembly, gene annotations, a transcriptome atlas, and signatures of genome organization.</title>
        <authorList>
            <person name="McCormick R.F."/>
            <person name="Truong S.K."/>
            <person name="Sreedasyam A."/>
            <person name="Jenkins J."/>
            <person name="Shu S."/>
            <person name="Sims D."/>
            <person name="Kennedy M."/>
            <person name="Amirebrahimi M."/>
            <person name="Weers B.D."/>
            <person name="McKinley B."/>
            <person name="Mattison A."/>
            <person name="Morishige D.T."/>
            <person name="Grimwood J."/>
            <person name="Schmutz J."/>
            <person name="Mullet J.E."/>
        </authorList>
    </citation>
    <scope>NUCLEOTIDE SEQUENCE [LARGE SCALE GENOMIC DNA]</scope>
    <source>
        <strain evidence="2">cv. BTx623</strain>
    </source>
</reference>
<dbReference type="Gramene" id="KXG35219">
    <property type="protein sequence ID" value="KXG35219"/>
    <property type="gene ID" value="SORBI_3002G146900"/>
</dbReference>
<organism evidence="1 2">
    <name type="scientific">Sorghum bicolor</name>
    <name type="common">Sorghum</name>
    <name type="synonym">Sorghum vulgare</name>
    <dbReference type="NCBI Taxonomy" id="4558"/>
    <lineage>
        <taxon>Eukaryota</taxon>
        <taxon>Viridiplantae</taxon>
        <taxon>Streptophyta</taxon>
        <taxon>Embryophyta</taxon>
        <taxon>Tracheophyta</taxon>
        <taxon>Spermatophyta</taxon>
        <taxon>Magnoliopsida</taxon>
        <taxon>Liliopsida</taxon>
        <taxon>Poales</taxon>
        <taxon>Poaceae</taxon>
        <taxon>PACMAD clade</taxon>
        <taxon>Panicoideae</taxon>
        <taxon>Andropogonodae</taxon>
        <taxon>Andropogoneae</taxon>
        <taxon>Sorghinae</taxon>
        <taxon>Sorghum</taxon>
    </lineage>
</organism>
<dbReference type="EMBL" id="CM000761">
    <property type="protein sequence ID" value="KXG35219.1"/>
    <property type="molecule type" value="Genomic_DNA"/>
</dbReference>
<protein>
    <submittedName>
        <fullName evidence="1">Uncharacterized protein</fullName>
    </submittedName>
</protein>
<dbReference type="Proteomes" id="UP000000768">
    <property type="component" value="Chromosome 2"/>
</dbReference>
<evidence type="ECO:0000313" key="2">
    <source>
        <dbReference type="Proteomes" id="UP000000768"/>
    </source>
</evidence>
<dbReference type="AlphaFoldDB" id="A0A1B6QBB5"/>
<accession>A0A1B6QBB5</accession>
<name>A0A1B6QBB5_SORBI</name>
<proteinExistence type="predicted"/>